<proteinExistence type="predicted"/>
<dbReference type="EMBL" id="NKQK01000029">
    <property type="protein sequence ID" value="PSR84618.1"/>
    <property type="molecule type" value="Genomic_DNA"/>
</dbReference>
<accession>A0A2R6P2W2</accession>
<dbReference type="STRING" id="1590841.A0A2R6P2W2"/>
<dbReference type="OMA" id="HPHREPG"/>
<name>A0A2R6P2W2_ACTCC</name>
<dbReference type="InParanoid" id="A0A2R6P2W2"/>
<protein>
    <submittedName>
        <fullName evidence="1">AMSH-like ubiquitin thioesterase</fullName>
    </submittedName>
</protein>
<gene>
    <name evidence="1" type="ORF">CEY00_Acc33678</name>
</gene>
<keyword evidence="2" id="KW-1185">Reference proteome</keyword>
<evidence type="ECO:0000313" key="1">
    <source>
        <dbReference type="EMBL" id="PSR84618.1"/>
    </source>
</evidence>
<dbReference type="PANTHER" id="PTHR12947:SF13">
    <property type="entry name" value="FI19924P1"/>
    <property type="match status" value="1"/>
</dbReference>
<reference evidence="2" key="2">
    <citation type="journal article" date="2018" name="BMC Genomics">
        <title>A manually annotated Actinidia chinensis var. chinensis (kiwifruit) genome highlights the challenges associated with draft genomes and gene prediction in plants.</title>
        <authorList>
            <person name="Pilkington S.M."/>
            <person name="Crowhurst R."/>
            <person name="Hilario E."/>
            <person name="Nardozza S."/>
            <person name="Fraser L."/>
            <person name="Peng Y."/>
            <person name="Gunaseelan K."/>
            <person name="Simpson R."/>
            <person name="Tahir J."/>
            <person name="Deroles S.C."/>
            <person name="Templeton K."/>
            <person name="Luo Z."/>
            <person name="Davy M."/>
            <person name="Cheng C."/>
            <person name="McNeilage M."/>
            <person name="Scaglione D."/>
            <person name="Liu Y."/>
            <person name="Zhang Q."/>
            <person name="Datson P."/>
            <person name="De Silva N."/>
            <person name="Gardiner S.E."/>
            <person name="Bassett H."/>
            <person name="Chagne D."/>
            <person name="McCallum J."/>
            <person name="Dzierzon H."/>
            <person name="Deng C."/>
            <person name="Wang Y.Y."/>
            <person name="Barron L."/>
            <person name="Manako K."/>
            <person name="Bowen J."/>
            <person name="Foster T.M."/>
            <person name="Erridge Z.A."/>
            <person name="Tiffin H."/>
            <person name="Waite C.N."/>
            <person name="Davies K.M."/>
            <person name="Grierson E.P."/>
            <person name="Laing W.A."/>
            <person name="Kirk R."/>
            <person name="Chen X."/>
            <person name="Wood M."/>
            <person name="Montefiori M."/>
            <person name="Brummell D.A."/>
            <person name="Schwinn K.E."/>
            <person name="Catanach A."/>
            <person name="Fullerton C."/>
            <person name="Li D."/>
            <person name="Meiyalaghan S."/>
            <person name="Nieuwenhuizen N."/>
            <person name="Read N."/>
            <person name="Prakash R."/>
            <person name="Hunter D."/>
            <person name="Zhang H."/>
            <person name="McKenzie M."/>
            <person name="Knabel M."/>
            <person name="Harris A."/>
            <person name="Allan A.C."/>
            <person name="Gleave A."/>
            <person name="Chen A."/>
            <person name="Janssen B.J."/>
            <person name="Plunkett B."/>
            <person name="Ampomah-Dwamena C."/>
            <person name="Voogd C."/>
            <person name="Leif D."/>
            <person name="Lafferty D."/>
            <person name="Souleyre E.J.F."/>
            <person name="Varkonyi-Gasic E."/>
            <person name="Gambi F."/>
            <person name="Hanley J."/>
            <person name="Yao J.L."/>
            <person name="Cheung J."/>
            <person name="David K.M."/>
            <person name="Warren B."/>
            <person name="Marsh K."/>
            <person name="Snowden K.C."/>
            <person name="Lin-Wang K."/>
            <person name="Brian L."/>
            <person name="Martinez-Sanchez M."/>
            <person name="Wang M."/>
            <person name="Ileperuma N."/>
            <person name="Macnee N."/>
            <person name="Campin R."/>
            <person name="McAtee P."/>
            <person name="Drummond R.S.M."/>
            <person name="Espley R.V."/>
            <person name="Ireland H.S."/>
            <person name="Wu R."/>
            <person name="Atkinson R.G."/>
            <person name="Karunairetnam S."/>
            <person name="Bulley S."/>
            <person name="Chunkath S."/>
            <person name="Hanley Z."/>
            <person name="Storey R."/>
            <person name="Thrimawithana A.H."/>
            <person name="Thomson S."/>
            <person name="David C."/>
            <person name="Testolin R."/>
            <person name="Huang H."/>
            <person name="Hellens R.P."/>
            <person name="Schaffer R.J."/>
        </authorList>
    </citation>
    <scope>NUCLEOTIDE SEQUENCE [LARGE SCALE GENOMIC DNA]</scope>
    <source>
        <strain evidence="2">cv. Red5</strain>
    </source>
</reference>
<reference evidence="1 2" key="1">
    <citation type="submission" date="2017-07" db="EMBL/GenBank/DDBJ databases">
        <title>An improved, manually edited Actinidia chinensis var. chinensis (kiwifruit) genome highlights the challenges associated with draft genomes and gene prediction in plants.</title>
        <authorList>
            <person name="Pilkington S."/>
            <person name="Crowhurst R."/>
            <person name="Hilario E."/>
            <person name="Nardozza S."/>
            <person name="Fraser L."/>
            <person name="Peng Y."/>
            <person name="Gunaseelan K."/>
            <person name="Simpson R."/>
            <person name="Tahir J."/>
            <person name="Deroles S."/>
            <person name="Templeton K."/>
            <person name="Luo Z."/>
            <person name="Davy M."/>
            <person name="Cheng C."/>
            <person name="Mcneilage M."/>
            <person name="Scaglione D."/>
            <person name="Liu Y."/>
            <person name="Zhang Q."/>
            <person name="Datson P."/>
            <person name="De Silva N."/>
            <person name="Gardiner S."/>
            <person name="Bassett H."/>
            <person name="Chagne D."/>
            <person name="Mccallum J."/>
            <person name="Dzierzon H."/>
            <person name="Deng C."/>
            <person name="Wang Y.-Y."/>
            <person name="Barron N."/>
            <person name="Manako K."/>
            <person name="Bowen J."/>
            <person name="Foster T."/>
            <person name="Erridge Z."/>
            <person name="Tiffin H."/>
            <person name="Waite C."/>
            <person name="Davies K."/>
            <person name="Grierson E."/>
            <person name="Laing W."/>
            <person name="Kirk R."/>
            <person name="Chen X."/>
            <person name="Wood M."/>
            <person name="Montefiori M."/>
            <person name="Brummell D."/>
            <person name="Schwinn K."/>
            <person name="Catanach A."/>
            <person name="Fullerton C."/>
            <person name="Li D."/>
            <person name="Meiyalaghan S."/>
            <person name="Nieuwenhuizen N."/>
            <person name="Read N."/>
            <person name="Prakash R."/>
            <person name="Hunter D."/>
            <person name="Zhang H."/>
            <person name="Mckenzie M."/>
            <person name="Knabel M."/>
            <person name="Harris A."/>
            <person name="Allan A."/>
            <person name="Chen A."/>
            <person name="Janssen B."/>
            <person name="Plunkett B."/>
            <person name="Dwamena C."/>
            <person name="Voogd C."/>
            <person name="Leif D."/>
            <person name="Lafferty D."/>
            <person name="Souleyre E."/>
            <person name="Varkonyi-Gasic E."/>
            <person name="Gambi F."/>
            <person name="Hanley J."/>
            <person name="Yao J.-L."/>
            <person name="Cheung J."/>
            <person name="David K."/>
            <person name="Warren B."/>
            <person name="Marsh K."/>
            <person name="Snowden K."/>
            <person name="Lin-Wang K."/>
            <person name="Brian L."/>
            <person name="Martinez-Sanchez M."/>
            <person name="Wang M."/>
            <person name="Ileperuma N."/>
            <person name="Macnee N."/>
            <person name="Campin R."/>
            <person name="Mcatee P."/>
            <person name="Drummond R."/>
            <person name="Espley R."/>
            <person name="Ireland H."/>
            <person name="Wu R."/>
            <person name="Atkinson R."/>
            <person name="Karunairetnam S."/>
            <person name="Bulley S."/>
            <person name="Chunkath S."/>
            <person name="Hanley Z."/>
            <person name="Storey R."/>
            <person name="Thrimawithana A."/>
            <person name="Thomson S."/>
            <person name="David C."/>
            <person name="Testolin R."/>
        </authorList>
    </citation>
    <scope>NUCLEOTIDE SEQUENCE [LARGE SCALE GENOMIC DNA]</scope>
    <source>
        <strain evidence="2">cv. Red5</strain>
        <tissue evidence="1">Young leaf</tissue>
    </source>
</reference>
<dbReference type="AlphaFoldDB" id="A0A2R6P2W2"/>
<sequence length="74" mass="8300">MLPEAVAIVMAPTDKTRSCGIFRLSDPGGMNILKECRETGYHPHREPGDGSPIYEHCSNVYINPNLRLEICDLR</sequence>
<evidence type="ECO:0000313" key="2">
    <source>
        <dbReference type="Proteomes" id="UP000241394"/>
    </source>
</evidence>
<comment type="caution">
    <text evidence="1">The sequence shown here is derived from an EMBL/GenBank/DDBJ whole genome shotgun (WGS) entry which is preliminary data.</text>
</comment>
<dbReference type="Proteomes" id="UP000241394">
    <property type="component" value="Chromosome LG29"/>
</dbReference>
<dbReference type="Gramene" id="PSR84618">
    <property type="protein sequence ID" value="PSR84618"/>
    <property type="gene ID" value="CEY00_Acc33678"/>
</dbReference>
<dbReference type="GO" id="GO:0070536">
    <property type="term" value="P:protein K63-linked deubiquitination"/>
    <property type="evidence" value="ECO:0007669"/>
    <property type="project" value="TreeGrafter"/>
</dbReference>
<dbReference type="GO" id="GO:0005768">
    <property type="term" value="C:endosome"/>
    <property type="evidence" value="ECO:0007669"/>
    <property type="project" value="TreeGrafter"/>
</dbReference>
<dbReference type="OrthoDB" id="3640at2759"/>
<dbReference type="GO" id="GO:0016020">
    <property type="term" value="C:membrane"/>
    <property type="evidence" value="ECO:0007669"/>
    <property type="project" value="TreeGrafter"/>
</dbReference>
<dbReference type="Gene3D" id="3.40.140.10">
    <property type="entry name" value="Cytidine Deaminase, domain 2"/>
    <property type="match status" value="1"/>
</dbReference>
<dbReference type="PANTHER" id="PTHR12947">
    <property type="entry name" value="AMSH-LIKE PROTEASE"/>
    <property type="match status" value="1"/>
</dbReference>
<organism evidence="1 2">
    <name type="scientific">Actinidia chinensis var. chinensis</name>
    <name type="common">Chinese soft-hair kiwi</name>
    <dbReference type="NCBI Taxonomy" id="1590841"/>
    <lineage>
        <taxon>Eukaryota</taxon>
        <taxon>Viridiplantae</taxon>
        <taxon>Streptophyta</taxon>
        <taxon>Embryophyta</taxon>
        <taxon>Tracheophyta</taxon>
        <taxon>Spermatophyta</taxon>
        <taxon>Magnoliopsida</taxon>
        <taxon>eudicotyledons</taxon>
        <taxon>Gunneridae</taxon>
        <taxon>Pentapetalae</taxon>
        <taxon>asterids</taxon>
        <taxon>Ericales</taxon>
        <taxon>Actinidiaceae</taxon>
        <taxon>Actinidia</taxon>
    </lineage>
</organism>